<keyword evidence="1" id="KW-0472">Membrane</keyword>
<dbReference type="Proteomes" id="UP000191133">
    <property type="component" value="Unassembled WGS sequence"/>
</dbReference>
<feature type="transmembrane region" description="Helical" evidence="1">
    <location>
        <begin position="179"/>
        <end position="196"/>
    </location>
</feature>
<dbReference type="InterPro" id="IPR009339">
    <property type="entry name" value="DUF998"/>
</dbReference>
<evidence type="ECO:0008006" key="4">
    <source>
        <dbReference type="Google" id="ProtNLM"/>
    </source>
</evidence>
<sequence>MTRARPAATLALVALLLFVATALWTQFARADLDWVKATLSLYLHGPWGLALRSAYCLLALAIAVLGIALYRHSVGPRRSAAAPLLFCVAAVGLATVAIGDSWLPAATPLLAPLIHGLAANTAFLCASVGMLLQAWYLRREPGWRGSAALLWGWAWLAFVLLWVHVLWRGGPPRGLGQKLVIAVIVGWLLWLALALYRRGRTAGTR</sequence>
<proteinExistence type="predicted"/>
<organism evidence="2 3">
    <name type="scientific">Stenotrophomonas indicatrix</name>
    <dbReference type="NCBI Taxonomy" id="2045451"/>
    <lineage>
        <taxon>Bacteria</taxon>
        <taxon>Pseudomonadati</taxon>
        <taxon>Pseudomonadota</taxon>
        <taxon>Gammaproteobacteria</taxon>
        <taxon>Lysobacterales</taxon>
        <taxon>Lysobacteraceae</taxon>
        <taxon>Stenotrophomonas</taxon>
    </lineage>
</organism>
<reference evidence="3" key="1">
    <citation type="submission" date="2016-10" db="EMBL/GenBank/DDBJ databases">
        <authorList>
            <person name="Varghese N."/>
        </authorList>
    </citation>
    <scope>NUCLEOTIDE SEQUENCE [LARGE SCALE GENOMIC DNA]</scope>
    <source>
        <strain evidence="3">92MFCol6.1</strain>
    </source>
</reference>
<feature type="transmembrane region" description="Helical" evidence="1">
    <location>
        <begin position="46"/>
        <end position="70"/>
    </location>
</feature>
<dbReference type="EMBL" id="FWEU01000001">
    <property type="protein sequence ID" value="SLM22479.1"/>
    <property type="molecule type" value="Genomic_DNA"/>
</dbReference>
<protein>
    <recommendedName>
        <fullName evidence="4">DUF998 domain-containing protein</fullName>
    </recommendedName>
</protein>
<evidence type="ECO:0000313" key="3">
    <source>
        <dbReference type="Proteomes" id="UP000191133"/>
    </source>
</evidence>
<accession>A0A1W1GSY9</accession>
<keyword evidence="1" id="KW-1133">Transmembrane helix</keyword>
<name>A0A1W1GSY9_9GAMM</name>
<evidence type="ECO:0000256" key="1">
    <source>
        <dbReference type="SAM" id="Phobius"/>
    </source>
</evidence>
<dbReference type="Pfam" id="PF06197">
    <property type="entry name" value="DUF998"/>
    <property type="match status" value="1"/>
</dbReference>
<dbReference type="RefSeq" id="WP_059064767.1">
    <property type="nucleotide sequence ID" value="NZ_CVIV01000041.1"/>
</dbReference>
<keyword evidence="1" id="KW-0812">Transmembrane</keyword>
<feature type="transmembrane region" description="Helical" evidence="1">
    <location>
        <begin position="82"/>
        <end position="103"/>
    </location>
</feature>
<feature type="transmembrane region" description="Helical" evidence="1">
    <location>
        <begin position="109"/>
        <end position="136"/>
    </location>
</feature>
<dbReference type="AlphaFoldDB" id="A0A1W1GSY9"/>
<evidence type="ECO:0000313" key="2">
    <source>
        <dbReference type="EMBL" id="SLM22479.1"/>
    </source>
</evidence>
<feature type="transmembrane region" description="Helical" evidence="1">
    <location>
        <begin position="148"/>
        <end position="167"/>
    </location>
</feature>
<gene>
    <name evidence="2" type="ORF">SAMN04488690_0140</name>
</gene>